<name>A0A4U9VP39_SERFO</name>
<dbReference type="EMBL" id="CABEEZ010000118">
    <property type="protein sequence ID" value="VTR48027.1"/>
    <property type="molecule type" value="Genomic_DNA"/>
</dbReference>
<reference evidence="1" key="1">
    <citation type="submission" date="2019-05" db="EMBL/GenBank/DDBJ databases">
        <authorList>
            <consortium name="Pathogen Informatics"/>
        </authorList>
    </citation>
    <scope>NUCLEOTIDE SEQUENCE [LARGE SCALE GENOMIC DNA]</scope>
    <source>
        <strain evidence="1">NCTC12965</strain>
    </source>
</reference>
<proteinExistence type="predicted"/>
<evidence type="ECO:0000313" key="1">
    <source>
        <dbReference type="EMBL" id="VTR48027.1"/>
    </source>
</evidence>
<organism evidence="1">
    <name type="scientific">Serratia fonticola</name>
    <dbReference type="NCBI Taxonomy" id="47917"/>
    <lineage>
        <taxon>Bacteria</taxon>
        <taxon>Pseudomonadati</taxon>
        <taxon>Pseudomonadota</taxon>
        <taxon>Gammaproteobacteria</taxon>
        <taxon>Enterobacterales</taxon>
        <taxon>Yersiniaceae</taxon>
        <taxon>Serratia</taxon>
    </lineage>
</organism>
<accession>A0A4U9VP39</accession>
<gene>
    <name evidence="1" type="ORF">NCTC12965_05589</name>
</gene>
<sequence length="29" mass="3219">MEINMNFRLTGLAFATVFNLVGSCAQLAW</sequence>
<protein>
    <submittedName>
        <fullName evidence="1">Uncharacterized protein</fullName>
    </submittedName>
</protein>
<dbReference type="AlphaFoldDB" id="A0A4U9VP39"/>